<accession>A0ABV7YYW9</accession>
<evidence type="ECO:0000259" key="1">
    <source>
        <dbReference type="PROSITE" id="PS51462"/>
    </source>
</evidence>
<dbReference type="InterPro" id="IPR036390">
    <property type="entry name" value="WH_DNA-bd_sf"/>
</dbReference>
<dbReference type="SUPFAM" id="SSF46785">
    <property type="entry name" value="Winged helix' DNA-binding domain"/>
    <property type="match status" value="1"/>
</dbReference>
<dbReference type="Pfam" id="PF00293">
    <property type="entry name" value="NUDIX"/>
    <property type="match status" value="1"/>
</dbReference>
<dbReference type="EMBL" id="JBHRYQ010000001">
    <property type="protein sequence ID" value="MFC3811789.1"/>
    <property type="molecule type" value="Genomic_DNA"/>
</dbReference>
<organism evidence="2 3">
    <name type="scientific">Lacihabitans lacunae</name>
    <dbReference type="NCBI Taxonomy" id="1028214"/>
    <lineage>
        <taxon>Bacteria</taxon>
        <taxon>Pseudomonadati</taxon>
        <taxon>Bacteroidota</taxon>
        <taxon>Cytophagia</taxon>
        <taxon>Cytophagales</taxon>
        <taxon>Leadbetterellaceae</taxon>
        <taxon>Lacihabitans</taxon>
    </lineage>
</organism>
<dbReference type="PANTHER" id="PTHR43736">
    <property type="entry name" value="ADP-RIBOSE PYROPHOSPHATASE"/>
    <property type="match status" value="1"/>
</dbReference>
<protein>
    <submittedName>
        <fullName evidence="2">NUDIX domain-containing protein</fullName>
    </submittedName>
</protein>
<dbReference type="InterPro" id="IPR054105">
    <property type="entry name" value="WHD_NrtR"/>
</dbReference>
<reference evidence="3" key="1">
    <citation type="journal article" date="2019" name="Int. J. Syst. Evol. Microbiol.">
        <title>The Global Catalogue of Microorganisms (GCM) 10K type strain sequencing project: providing services to taxonomists for standard genome sequencing and annotation.</title>
        <authorList>
            <consortium name="The Broad Institute Genomics Platform"/>
            <consortium name="The Broad Institute Genome Sequencing Center for Infectious Disease"/>
            <person name="Wu L."/>
            <person name="Ma J."/>
        </authorList>
    </citation>
    <scope>NUCLEOTIDE SEQUENCE [LARGE SCALE GENOMIC DNA]</scope>
    <source>
        <strain evidence="3">CECT 7956</strain>
    </source>
</reference>
<evidence type="ECO:0000313" key="3">
    <source>
        <dbReference type="Proteomes" id="UP001595616"/>
    </source>
</evidence>
<dbReference type="PANTHER" id="PTHR43736:SF4">
    <property type="entry name" value="SLR1690 PROTEIN"/>
    <property type="match status" value="1"/>
</dbReference>
<dbReference type="Gene3D" id="3.90.79.10">
    <property type="entry name" value="Nucleoside Triphosphate Pyrophosphohydrolase"/>
    <property type="match status" value="1"/>
</dbReference>
<dbReference type="Pfam" id="PF21906">
    <property type="entry name" value="WHD_NrtR"/>
    <property type="match status" value="1"/>
</dbReference>
<dbReference type="SUPFAM" id="SSF55811">
    <property type="entry name" value="Nudix"/>
    <property type="match status" value="1"/>
</dbReference>
<dbReference type="CDD" id="cd18873">
    <property type="entry name" value="NUDIX_NadM_like"/>
    <property type="match status" value="1"/>
</dbReference>
<dbReference type="InterPro" id="IPR015797">
    <property type="entry name" value="NUDIX_hydrolase-like_dom_sf"/>
</dbReference>
<sequence length="234" mass="26659">MNPNKYLKHIAFDNVIFGYSNQKLQVLVMEYHNTGLFALPGGFVAKDENLQDAAKRGLKERTGLDQIYLEQFHTFGSVARHQAEVMQTIINSNPWIDGDASWLLERFISVAHYALINILEVTPTPDALSDSCGWYDVRALPSLILDHSEIIEKALKTLQQNLNTKLVGANLLPEKFTMKELQGVYEAIFNEKLHRGTFQRKMLSYGQLERFEKQFSGGAHKAPYVYSFKSDTEV</sequence>
<comment type="caution">
    <text evidence="2">The sequence shown here is derived from an EMBL/GenBank/DDBJ whole genome shotgun (WGS) entry which is preliminary data.</text>
</comment>
<dbReference type="InterPro" id="IPR000086">
    <property type="entry name" value="NUDIX_hydrolase_dom"/>
</dbReference>
<dbReference type="RefSeq" id="WP_379838635.1">
    <property type="nucleotide sequence ID" value="NZ_JBHRYQ010000001.1"/>
</dbReference>
<keyword evidence="3" id="KW-1185">Reference proteome</keyword>
<gene>
    <name evidence="2" type="ORF">ACFOOI_14085</name>
</gene>
<feature type="domain" description="Nudix hydrolase" evidence="1">
    <location>
        <begin position="7"/>
        <end position="159"/>
    </location>
</feature>
<evidence type="ECO:0000313" key="2">
    <source>
        <dbReference type="EMBL" id="MFC3811789.1"/>
    </source>
</evidence>
<dbReference type="PROSITE" id="PS51462">
    <property type="entry name" value="NUDIX"/>
    <property type="match status" value="1"/>
</dbReference>
<name>A0ABV7YYW9_9BACT</name>
<dbReference type="Gene3D" id="1.10.10.10">
    <property type="entry name" value="Winged helix-like DNA-binding domain superfamily/Winged helix DNA-binding domain"/>
    <property type="match status" value="1"/>
</dbReference>
<dbReference type="Proteomes" id="UP001595616">
    <property type="component" value="Unassembled WGS sequence"/>
</dbReference>
<dbReference type="InterPro" id="IPR036388">
    <property type="entry name" value="WH-like_DNA-bd_sf"/>
</dbReference>
<proteinExistence type="predicted"/>